<keyword evidence="2" id="KW-0418">Kinase</keyword>
<dbReference type="EMBL" id="NKHZ01000060">
    <property type="protein sequence ID" value="PNS16083.1"/>
    <property type="molecule type" value="Genomic_DNA"/>
</dbReference>
<evidence type="ECO:0000313" key="2">
    <source>
        <dbReference type="EMBL" id="PNS16083.1"/>
    </source>
</evidence>
<keyword evidence="2" id="KW-0808">Transferase</keyword>
<dbReference type="PANTHER" id="PTHR37017:SF8">
    <property type="entry name" value="AB HYDROLASE-1 DOMAIN-CONTAINING PROTEIN"/>
    <property type="match status" value="1"/>
</dbReference>
<sequence>MPANPVFVLVPGAWHPGAVYQPLLDELAKAGYETYAHTNRSMSEPNPEATTAEQDAVAAREVIVRYLDQAKDVVVIGHSYGGIVGSAAAQGLSKSERLASGKTSGVVGLIAIACVLKPEGPSMMEASGGQITPWVLLNNPREGLCFPDGPDYFYKPEIDPKLADELFSKLRGQAMQVMTTPLQKPAWSDPQMKGKLGYIKCLRDQAIPLEGQTAVIQGTGQEWHIAEMDTGHSPFVSRAGETAKVCLDLLKKFEAS</sequence>
<dbReference type="GO" id="GO:0016301">
    <property type="term" value="F:kinase activity"/>
    <property type="evidence" value="ECO:0007669"/>
    <property type="project" value="UniProtKB-KW"/>
</dbReference>
<accession>A0A2K1QML5</accession>
<dbReference type="Gene3D" id="3.40.50.1820">
    <property type="entry name" value="alpha/beta hydrolase"/>
    <property type="match status" value="1"/>
</dbReference>
<dbReference type="InterPro" id="IPR000073">
    <property type="entry name" value="AB_hydrolase_1"/>
</dbReference>
<feature type="domain" description="AB hydrolase-1" evidence="1">
    <location>
        <begin position="7"/>
        <end position="244"/>
    </location>
</feature>
<dbReference type="InterPro" id="IPR029058">
    <property type="entry name" value="AB_hydrolase_fold"/>
</dbReference>
<gene>
    <name evidence="2" type="ORF">CAC42_4484</name>
</gene>
<dbReference type="Pfam" id="PF12697">
    <property type="entry name" value="Abhydrolase_6"/>
    <property type="match status" value="1"/>
</dbReference>
<proteinExistence type="predicted"/>
<evidence type="ECO:0000259" key="1">
    <source>
        <dbReference type="Pfam" id="PF12697"/>
    </source>
</evidence>
<comment type="caution">
    <text evidence="2">The sequence shown here is derived from an EMBL/GenBank/DDBJ whole genome shotgun (WGS) entry which is preliminary data.</text>
</comment>
<protein>
    <submittedName>
        <fullName evidence="2">MAP kinase kinase kinase wis4</fullName>
    </submittedName>
</protein>
<reference evidence="2 3" key="1">
    <citation type="submission" date="2017-06" db="EMBL/GenBank/DDBJ databases">
        <title>Draft genome sequence of a variant of Elsinoe murrayae.</title>
        <authorList>
            <person name="Cheng Q."/>
        </authorList>
    </citation>
    <scope>NUCLEOTIDE SEQUENCE [LARGE SCALE GENOMIC DNA]</scope>
    <source>
        <strain evidence="2 3">CQ-2017a</strain>
    </source>
</reference>
<dbReference type="PANTHER" id="PTHR37017">
    <property type="entry name" value="AB HYDROLASE-1 DOMAIN-CONTAINING PROTEIN-RELATED"/>
    <property type="match status" value="1"/>
</dbReference>
<dbReference type="SUPFAM" id="SSF53474">
    <property type="entry name" value="alpha/beta-Hydrolases"/>
    <property type="match status" value="1"/>
</dbReference>
<organism evidence="2 3">
    <name type="scientific">Sphaceloma murrayae</name>
    <dbReference type="NCBI Taxonomy" id="2082308"/>
    <lineage>
        <taxon>Eukaryota</taxon>
        <taxon>Fungi</taxon>
        <taxon>Dikarya</taxon>
        <taxon>Ascomycota</taxon>
        <taxon>Pezizomycotina</taxon>
        <taxon>Dothideomycetes</taxon>
        <taxon>Dothideomycetidae</taxon>
        <taxon>Myriangiales</taxon>
        <taxon>Elsinoaceae</taxon>
        <taxon>Sphaceloma</taxon>
    </lineage>
</organism>
<dbReference type="STRING" id="2082308.A0A2K1QML5"/>
<dbReference type="OrthoDB" id="408373at2759"/>
<dbReference type="InterPro" id="IPR052897">
    <property type="entry name" value="Sec-Metab_Biosynth_Hydrolase"/>
</dbReference>
<dbReference type="AlphaFoldDB" id="A0A2K1QML5"/>
<keyword evidence="3" id="KW-1185">Reference proteome</keyword>
<dbReference type="Proteomes" id="UP000243797">
    <property type="component" value="Unassembled WGS sequence"/>
</dbReference>
<evidence type="ECO:0000313" key="3">
    <source>
        <dbReference type="Proteomes" id="UP000243797"/>
    </source>
</evidence>
<dbReference type="InParanoid" id="A0A2K1QML5"/>
<name>A0A2K1QML5_9PEZI</name>